<dbReference type="InterPro" id="IPR029028">
    <property type="entry name" value="Alpha/beta_knot_MTases"/>
</dbReference>
<evidence type="ECO:0000256" key="4">
    <source>
        <dbReference type="ARBA" id="ARBA00022552"/>
    </source>
</evidence>
<reference evidence="14" key="1">
    <citation type="submission" date="2015-12" db="EMBL/GenBank/DDBJ databases">
        <authorList>
            <person name="Lodha T.D."/>
            <person name="Chintalapati S."/>
            <person name="Chintalapati V.R."/>
            <person name="Sravanthi T."/>
        </authorList>
    </citation>
    <scope>NUCLEOTIDE SEQUENCE [LARGE SCALE GENOMIC DNA]</scope>
    <source>
        <strain evidence="14">JC133</strain>
    </source>
</reference>
<dbReference type="PANTHER" id="PTHR30027:SF3">
    <property type="entry name" value="16S RRNA (URACIL(1498)-N(3))-METHYLTRANSFERASE"/>
    <property type="match status" value="1"/>
</dbReference>
<comment type="function">
    <text evidence="8 10">Specifically methylates the N3 position of the uracil ring of uridine 1498 (m3U1498) in 16S rRNA. Acts on the fully assembled 30S ribosomal subunit.</text>
</comment>
<dbReference type="EC" id="2.1.1.193" evidence="10"/>
<evidence type="ECO:0000256" key="8">
    <source>
        <dbReference type="ARBA" id="ARBA00025699"/>
    </source>
</evidence>
<evidence type="ECO:0000256" key="5">
    <source>
        <dbReference type="ARBA" id="ARBA00022603"/>
    </source>
</evidence>
<evidence type="ECO:0000256" key="3">
    <source>
        <dbReference type="ARBA" id="ARBA00022490"/>
    </source>
</evidence>
<keyword evidence="4 10" id="KW-0698">rRNA processing</keyword>
<evidence type="ECO:0000256" key="2">
    <source>
        <dbReference type="ARBA" id="ARBA00005528"/>
    </source>
</evidence>
<protein>
    <recommendedName>
        <fullName evidence="10">Ribosomal RNA small subunit methyltransferase E</fullName>
        <ecNumber evidence="10">2.1.1.193</ecNumber>
    </recommendedName>
</protein>
<evidence type="ECO:0000259" key="12">
    <source>
        <dbReference type="Pfam" id="PF20260"/>
    </source>
</evidence>
<accession>A0A2S4JRE4</accession>
<evidence type="ECO:0000256" key="6">
    <source>
        <dbReference type="ARBA" id="ARBA00022679"/>
    </source>
</evidence>
<evidence type="ECO:0000256" key="1">
    <source>
        <dbReference type="ARBA" id="ARBA00004496"/>
    </source>
</evidence>
<comment type="similarity">
    <text evidence="2 10">Belongs to the RNA methyltransferase RsmE family.</text>
</comment>
<name>A0A2S4JRE4_9SPIO</name>
<dbReference type="SUPFAM" id="SSF88697">
    <property type="entry name" value="PUA domain-like"/>
    <property type="match status" value="1"/>
</dbReference>
<organism evidence="13 14">
    <name type="scientific">Alkalispirochaeta sphaeroplastigenens</name>
    <dbReference type="NCBI Taxonomy" id="1187066"/>
    <lineage>
        <taxon>Bacteria</taxon>
        <taxon>Pseudomonadati</taxon>
        <taxon>Spirochaetota</taxon>
        <taxon>Spirochaetia</taxon>
        <taxon>Spirochaetales</taxon>
        <taxon>Spirochaetaceae</taxon>
        <taxon>Alkalispirochaeta</taxon>
    </lineage>
</organism>
<sequence length="259" mass="27528">MKHLVVASVPAPGGTIPLSGSDAHYLLQVRRLRRGDFLDCTDGRGRVCRALVSAVTGEGLVLTVQEILGDAPRREGASEASPGGAPLEVLVPLLKGKLFDRVLRQVTELGADRIVPVVTRHCVKRPPREQAELRKKNQRWETIIREACQQSGRRCLPELALAQELPALSGQGPGIVFHELASRGLSREAVAGLWAGGGPRRVLTGPEGGLSSGEVSDLAGRGWLVSSLPTPVLRAETAAVAGLAIVLHLQSELDLPSRS</sequence>
<dbReference type="InterPro" id="IPR029026">
    <property type="entry name" value="tRNA_m1G_MTases_N"/>
</dbReference>
<dbReference type="CDD" id="cd18084">
    <property type="entry name" value="RsmE-like"/>
    <property type="match status" value="1"/>
</dbReference>
<evidence type="ECO:0000256" key="9">
    <source>
        <dbReference type="ARBA" id="ARBA00047944"/>
    </source>
</evidence>
<evidence type="ECO:0000313" key="13">
    <source>
        <dbReference type="EMBL" id="POR02050.1"/>
    </source>
</evidence>
<dbReference type="NCBIfam" id="TIGR00046">
    <property type="entry name" value="RsmE family RNA methyltransferase"/>
    <property type="match status" value="1"/>
</dbReference>
<dbReference type="AlphaFoldDB" id="A0A2S4JRE4"/>
<dbReference type="Pfam" id="PF20260">
    <property type="entry name" value="PUA_4"/>
    <property type="match status" value="1"/>
</dbReference>
<comment type="caution">
    <text evidence="13">The sequence shown here is derived from an EMBL/GenBank/DDBJ whole genome shotgun (WGS) entry which is preliminary data.</text>
</comment>
<evidence type="ECO:0000256" key="7">
    <source>
        <dbReference type="ARBA" id="ARBA00022691"/>
    </source>
</evidence>
<dbReference type="InterPro" id="IPR015947">
    <property type="entry name" value="PUA-like_sf"/>
</dbReference>
<comment type="catalytic activity">
    <reaction evidence="9 10">
        <text>uridine(1498) in 16S rRNA + S-adenosyl-L-methionine = N(3)-methyluridine(1498) in 16S rRNA + S-adenosyl-L-homocysteine + H(+)</text>
        <dbReference type="Rhea" id="RHEA:42920"/>
        <dbReference type="Rhea" id="RHEA-COMP:10283"/>
        <dbReference type="Rhea" id="RHEA-COMP:10284"/>
        <dbReference type="ChEBI" id="CHEBI:15378"/>
        <dbReference type="ChEBI" id="CHEBI:57856"/>
        <dbReference type="ChEBI" id="CHEBI:59789"/>
        <dbReference type="ChEBI" id="CHEBI:65315"/>
        <dbReference type="ChEBI" id="CHEBI:74502"/>
        <dbReference type="EC" id="2.1.1.193"/>
    </reaction>
</comment>
<dbReference type="InterPro" id="IPR046887">
    <property type="entry name" value="RsmE_PUA-like"/>
</dbReference>
<dbReference type="Pfam" id="PF04452">
    <property type="entry name" value="Methyltrans_RNA"/>
    <property type="match status" value="1"/>
</dbReference>
<keyword evidence="14" id="KW-1185">Reference proteome</keyword>
<evidence type="ECO:0000259" key="11">
    <source>
        <dbReference type="Pfam" id="PF04452"/>
    </source>
</evidence>
<proteinExistence type="inferred from homology"/>
<keyword evidence="5 10" id="KW-0489">Methyltransferase</keyword>
<gene>
    <name evidence="13" type="ORF">AU468_07300</name>
</gene>
<keyword evidence="7 10" id="KW-0949">S-adenosyl-L-methionine</keyword>
<dbReference type="GO" id="GO:0005737">
    <property type="term" value="C:cytoplasm"/>
    <property type="evidence" value="ECO:0007669"/>
    <property type="project" value="UniProtKB-SubCell"/>
</dbReference>
<dbReference type="GO" id="GO:0070042">
    <property type="term" value="F:rRNA (uridine-N3-)-methyltransferase activity"/>
    <property type="evidence" value="ECO:0007669"/>
    <property type="project" value="TreeGrafter"/>
</dbReference>
<dbReference type="SUPFAM" id="SSF75217">
    <property type="entry name" value="alpha/beta knot"/>
    <property type="match status" value="1"/>
</dbReference>
<dbReference type="EMBL" id="LPWH01000063">
    <property type="protein sequence ID" value="POR02050.1"/>
    <property type="molecule type" value="Genomic_DNA"/>
</dbReference>
<dbReference type="Proteomes" id="UP000237350">
    <property type="component" value="Unassembled WGS sequence"/>
</dbReference>
<comment type="subcellular location">
    <subcellularLocation>
        <location evidence="1 10">Cytoplasm</location>
    </subcellularLocation>
</comment>
<dbReference type="PIRSF" id="PIRSF015601">
    <property type="entry name" value="MTase_slr0722"/>
    <property type="match status" value="1"/>
</dbReference>
<feature type="domain" description="Ribosomal RNA small subunit methyltransferase E methyltransferase" evidence="11">
    <location>
        <begin position="87"/>
        <end position="246"/>
    </location>
</feature>
<evidence type="ECO:0000313" key="14">
    <source>
        <dbReference type="Proteomes" id="UP000237350"/>
    </source>
</evidence>
<dbReference type="InterPro" id="IPR006700">
    <property type="entry name" value="RsmE"/>
</dbReference>
<evidence type="ECO:0000256" key="10">
    <source>
        <dbReference type="PIRNR" id="PIRNR015601"/>
    </source>
</evidence>
<dbReference type="PANTHER" id="PTHR30027">
    <property type="entry name" value="RIBOSOMAL RNA SMALL SUBUNIT METHYLTRANSFERASE E"/>
    <property type="match status" value="1"/>
</dbReference>
<feature type="domain" description="Ribosomal RNA small subunit methyltransferase E PUA-like" evidence="12">
    <location>
        <begin position="18"/>
        <end position="64"/>
    </location>
</feature>
<keyword evidence="3 10" id="KW-0963">Cytoplasm</keyword>
<dbReference type="GO" id="GO:0070475">
    <property type="term" value="P:rRNA base methylation"/>
    <property type="evidence" value="ECO:0007669"/>
    <property type="project" value="TreeGrafter"/>
</dbReference>
<dbReference type="Gene3D" id="3.40.1280.10">
    <property type="match status" value="1"/>
</dbReference>
<keyword evidence="6 10" id="KW-0808">Transferase</keyword>
<dbReference type="InterPro" id="IPR046886">
    <property type="entry name" value="RsmE_MTase_dom"/>
</dbReference>